<dbReference type="InterPro" id="IPR054335">
    <property type="entry name" value="DuOB_dom"/>
</dbReference>
<accession>A0A401IFC0</accession>
<gene>
    <name evidence="2" type="ORF">AsFPU1_1270</name>
</gene>
<reference evidence="3" key="1">
    <citation type="submission" date="2017-05" db="EMBL/GenBank/DDBJ databases">
        <title>Physiological properties and genetic analysis related to exopolysaccharide production of fresh-water unicellular cyanobacterium Aphanothece sacrum, Suizenji Nori, that has been cultured as a food source in Japan.</title>
        <authorList>
            <person name="Kanesaki Y."/>
            <person name="Yoshikawa S."/>
            <person name="Ohki K."/>
        </authorList>
    </citation>
    <scope>NUCLEOTIDE SEQUENCE [LARGE SCALE GENOMIC DNA]</scope>
    <source>
        <strain evidence="3">FPU1</strain>
    </source>
</reference>
<keyword evidence="3" id="KW-1185">Reference proteome</keyword>
<evidence type="ECO:0000259" key="1">
    <source>
        <dbReference type="Pfam" id="PF22557"/>
    </source>
</evidence>
<dbReference type="OrthoDB" id="517225at2"/>
<comment type="caution">
    <text evidence="2">The sequence shown here is derived from an EMBL/GenBank/DDBJ whole genome shotgun (WGS) entry which is preliminary data.</text>
</comment>
<evidence type="ECO:0000313" key="2">
    <source>
        <dbReference type="EMBL" id="GBF79870.1"/>
    </source>
</evidence>
<sequence length="273" mass="31183">MAKLTQLICLANSWKKGERCLAGVDVTTHQWIRPICKDYPEDGRVPATIRLINEQEPALLDIIEIPLENEGNDFGFEAENYWIGEGKWRKVGQAKVSDIVCCCGYYWNILHNNNKYVTVPFLQHLPKAERRTLQLVYTRDFQVIGIPRSTGITNWKGSVITVNGQILENVSITDPKLTERLDQGENIQGACLVTISLSMPRIPPGWEGGDPCWKLIAGVIELTENDQILAEMQRLQWTIDQGREYLINKYNKRSRSQLTSTELTEFLTYLQSL</sequence>
<name>A0A401IFC0_APHSA</name>
<dbReference type="Proteomes" id="UP000287247">
    <property type="component" value="Unassembled WGS sequence"/>
</dbReference>
<dbReference type="EMBL" id="BDQK01000005">
    <property type="protein sequence ID" value="GBF79870.1"/>
    <property type="molecule type" value="Genomic_DNA"/>
</dbReference>
<organism evidence="2 3">
    <name type="scientific">Aphanothece sacrum FPU1</name>
    <dbReference type="NCBI Taxonomy" id="1920663"/>
    <lineage>
        <taxon>Bacteria</taxon>
        <taxon>Bacillati</taxon>
        <taxon>Cyanobacteriota</taxon>
        <taxon>Cyanophyceae</taxon>
        <taxon>Oscillatoriophycideae</taxon>
        <taxon>Chroococcales</taxon>
        <taxon>Aphanothecaceae</taxon>
        <taxon>Aphanothece</taxon>
    </lineage>
</organism>
<dbReference type="AlphaFoldDB" id="A0A401IFC0"/>
<evidence type="ECO:0000313" key="3">
    <source>
        <dbReference type="Proteomes" id="UP000287247"/>
    </source>
</evidence>
<dbReference type="RefSeq" id="WP_124972153.1">
    <property type="nucleotide sequence ID" value="NZ_BDQK01000005.1"/>
</dbReference>
<protein>
    <submittedName>
        <fullName evidence="2">WD40 repeat-containing protein</fullName>
    </submittedName>
</protein>
<dbReference type="Pfam" id="PF22557">
    <property type="entry name" value="DuOB"/>
    <property type="match status" value="1"/>
</dbReference>
<feature type="domain" description="Dual OB-containing" evidence="1">
    <location>
        <begin position="6"/>
        <end position="219"/>
    </location>
</feature>
<proteinExistence type="predicted"/>